<proteinExistence type="predicted"/>
<dbReference type="AlphaFoldDB" id="A0A553JRI3"/>
<name>A0A553JRI3_SHEHA</name>
<feature type="domain" description="Methyltransferase" evidence="1">
    <location>
        <begin position="46"/>
        <end position="151"/>
    </location>
</feature>
<organism evidence="2 3">
    <name type="scientific">Shewanella hanedai</name>
    <name type="common">Alteromonas hanedai</name>
    <dbReference type="NCBI Taxonomy" id="25"/>
    <lineage>
        <taxon>Bacteria</taxon>
        <taxon>Pseudomonadati</taxon>
        <taxon>Pseudomonadota</taxon>
        <taxon>Gammaproteobacteria</taxon>
        <taxon>Alteromonadales</taxon>
        <taxon>Shewanellaceae</taxon>
        <taxon>Shewanella</taxon>
    </lineage>
</organism>
<reference evidence="3" key="1">
    <citation type="submission" date="2019-07" db="EMBL/GenBank/DDBJ databases">
        <title>Shewanella sp. YLB-08 draft genomic sequence.</title>
        <authorList>
            <person name="Yu L."/>
        </authorList>
    </citation>
    <scope>NUCLEOTIDE SEQUENCE [LARGE SCALE GENOMIC DNA]</scope>
    <source>
        <strain evidence="3">JCM 20706</strain>
    </source>
</reference>
<dbReference type="SUPFAM" id="SSF53335">
    <property type="entry name" value="S-adenosyl-L-methionine-dependent methyltransferases"/>
    <property type="match status" value="1"/>
</dbReference>
<dbReference type="Proteomes" id="UP000318126">
    <property type="component" value="Unassembled WGS sequence"/>
</dbReference>
<dbReference type="InterPro" id="IPR041698">
    <property type="entry name" value="Methyltransf_25"/>
</dbReference>
<dbReference type="GO" id="GO:0032259">
    <property type="term" value="P:methylation"/>
    <property type="evidence" value="ECO:0007669"/>
    <property type="project" value="UniProtKB-KW"/>
</dbReference>
<dbReference type="Pfam" id="PF13649">
    <property type="entry name" value="Methyltransf_25"/>
    <property type="match status" value="1"/>
</dbReference>
<keyword evidence="2" id="KW-0808">Transferase</keyword>
<dbReference type="GO" id="GO:0008168">
    <property type="term" value="F:methyltransferase activity"/>
    <property type="evidence" value="ECO:0007669"/>
    <property type="project" value="UniProtKB-KW"/>
</dbReference>
<dbReference type="Gene3D" id="3.40.50.150">
    <property type="entry name" value="Vaccinia Virus protein VP39"/>
    <property type="match status" value="1"/>
</dbReference>
<evidence type="ECO:0000313" key="3">
    <source>
        <dbReference type="Proteomes" id="UP000318126"/>
    </source>
</evidence>
<keyword evidence="3" id="KW-1185">Reference proteome</keyword>
<gene>
    <name evidence="2" type="ORF">FN961_07140</name>
</gene>
<keyword evidence="2" id="KW-0489">Methyltransferase</keyword>
<dbReference type="OrthoDB" id="7348755at2"/>
<comment type="caution">
    <text evidence="2">The sequence shown here is derived from an EMBL/GenBank/DDBJ whole genome shotgun (WGS) entry which is preliminary data.</text>
</comment>
<dbReference type="RefSeq" id="WP_143563862.1">
    <property type="nucleotide sequence ID" value="NZ_BMPL01000005.1"/>
</dbReference>
<accession>A0A553JRI3</accession>
<sequence>MSHNFYNDNADLLARQYLSTSFEEVHASWLPHLNTIFDSHDSALSILDVGAGVGRDAKYLAERTGSSTSKSSQRVDVVAVEPAHTLAELGKNYTQGVSVTWINDSLPCLHRLTIYQNSFNLILLSAVWMHIPQNERATALQTLEHLLAPHGKLIISLRHGPNSDIRVLHPVSIEELQAMAGDAHLTMVDATDRENDKLGRTQIFWETVVLQRERDTR</sequence>
<protein>
    <submittedName>
        <fullName evidence="2">Class I SAM-dependent methyltransferase</fullName>
    </submittedName>
</protein>
<evidence type="ECO:0000259" key="1">
    <source>
        <dbReference type="Pfam" id="PF13649"/>
    </source>
</evidence>
<dbReference type="CDD" id="cd02440">
    <property type="entry name" value="AdoMet_MTases"/>
    <property type="match status" value="1"/>
</dbReference>
<evidence type="ECO:0000313" key="2">
    <source>
        <dbReference type="EMBL" id="TRY15075.1"/>
    </source>
</evidence>
<dbReference type="InterPro" id="IPR029063">
    <property type="entry name" value="SAM-dependent_MTases_sf"/>
</dbReference>
<dbReference type="EMBL" id="VKGK01000006">
    <property type="protein sequence ID" value="TRY15075.1"/>
    <property type="molecule type" value="Genomic_DNA"/>
</dbReference>